<dbReference type="AlphaFoldDB" id="A0A1B6MSI7"/>
<dbReference type="InterPro" id="IPR006621">
    <property type="entry name" value="Nose-resist-to-fluoxetine_N"/>
</dbReference>
<dbReference type="EMBL" id="GEBQ01001070">
    <property type="protein sequence ID" value="JAT38907.1"/>
    <property type="molecule type" value="Transcribed_RNA"/>
</dbReference>
<dbReference type="Pfam" id="PF20146">
    <property type="entry name" value="NRF"/>
    <property type="match status" value="1"/>
</dbReference>
<feature type="transmembrane region" description="Helical" evidence="1">
    <location>
        <begin position="250"/>
        <end position="271"/>
    </location>
</feature>
<sequence>MNLGLFSILLATIFCRSRCFEIVTQDSPSIIQRLSEVWSFLLPVPEDTMVQSIRRYVPTQSVSEECRNHSNHFLDSLLRGDIWALTMMDAASKPSPGVLDGHLHDLGNYRQCIQVEDPSRQFFGKHCIVSTDGVVPPELNFPYLKPLDIVFSLCVPSTCSEDDVTAHVNFHLAEINASVPHGHVSCSTAELLPFRLKDYLAMSVFGFLALLAAAGTLYDLQNNSNQVLKAFSFRSNFQSLMDTKRSNVEISCLNGLRVIFIIVVIMSHRLITIWTMPKFSIKQQFEVSYSYVAAMLELSTFSVDGFFVLGGVVLAYNFFRKNSIKFQFRTTTFYIERYLRLTPLLAGVIIFYCTLLVHQQQGPIWLDKAQKSERDCGSYWWMNLLMLSNYEAERCVPQSWYVACDFQLHLISPLFLLPLLKRP</sequence>
<organism evidence="4">
    <name type="scientific">Graphocephala atropunctata</name>
    <dbReference type="NCBI Taxonomy" id="36148"/>
    <lineage>
        <taxon>Eukaryota</taxon>
        <taxon>Metazoa</taxon>
        <taxon>Ecdysozoa</taxon>
        <taxon>Arthropoda</taxon>
        <taxon>Hexapoda</taxon>
        <taxon>Insecta</taxon>
        <taxon>Pterygota</taxon>
        <taxon>Neoptera</taxon>
        <taxon>Paraneoptera</taxon>
        <taxon>Hemiptera</taxon>
        <taxon>Auchenorrhyncha</taxon>
        <taxon>Membracoidea</taxon>
        <taxon>Cicadellidae</taxon>
        <taxon>Cicadellinae</taxon>
        <taxon>Cicadellini</taxon>
        <taxon>Graphocephala</taxon>
    </lineage>
</organism>
<feature type="transmembrane region" description="Helical" evidence="1">
    <location>
        <begin position="338"/>
        <end position="357"/>
    </location>
</feature>
<feature type="domain" description="Nose resistant-to-fluoxetine protein N-terminal" evidence="3">
    <location>
        <begin position="63"/>
        <end position="188"/>
    </location>
</feature>
<dbReference type="PANTHER" id="PTHR11161">
    <property type="entry name" value="O-ACYLTRANSFERASE"/>
    <property type="match status" value="1"/>
</dbReference>
<evidence type="ECO:0000313" key="4">
    <source>
        <dbReference type="EMBL" id="JAT38907.1"/>
    </source>
</evidence>
<feature type="signal peptide" evidence="2">
    <location>
        <begin position="1"/>
        <end position="19"/>
    </location>
</feature>
<dbReference type="PANTHER" id="PTHR11161:SF0">
    <property type="entry name" value="O-ACYLTRANSFERASE LIKE PROTEIN"/>
    <property type="match status" value="1"/>
</dbReference>
<gene>
    <name evidence="4" type="ORF">g.23971</name>
</gene>
<feature type="transmembrane region" description="Helical" evidence="1">
    <location>
        <begin position="291"/>
        <end position="318"/>
    </location>
</feature>
<keyword evidence="1" id="KW-1133">Transmembrane helix</keyword>
<keyword evidence="1" id="KW-0472">Membrane</keyword>
<feature type="non-terminal residue" evidence="4">
    <location>
        <position position="423"/>
    </location>
</feature>
<keyword evidence="1" id="KW-0812">Transmembrane</keyword>
<keyword evidence="2" id="KW-0732">Signal</keyword>
<name>A0A1B6MSI7_9HEMI</name>
<reference evidence="4" key="1">
    <citation type="submission" date="2015-11" db="EMBL/GenBank/DDBJ databases">
        <title>De novo transcriptome assembly of four potential Pierce s Disease insect vectors from Arizona vineyards.</title>
        <authorList>
            <person name="Tassone E.E."/>
        </authorList>
    </citation>
    <scope>NUCLEOTIDE SEQUENCE</scope>
</reference>
<accession>A0A1B6MSI7</accession>
<evidence type="ECO:0000259" key="3">
    <source>
        <dbReference type="SMART" id="SM00703"/>
    </source>
</evidence>
<dbReference type="InterPro" id="IPR052728">
    <property type="entry name" value="O2_lipid_transport_reg"/>
</dbReference>
<proteinExistence type="predicted"/>
<protein>
    <recommendedName>
        <fullName evidence="3">Nose resistant-to-fluoxetine protein N-terminal domain-containing protein</fullName>
    </recommendedName>
</protein>
<evidence type="ECO:0000256" key="2">
    <source>
        <dbReference type="SAM" id="SignalP"/>
    </source>
</evidence>
<feature type="chain" id="PRO_5008588438" description="Nose resistant-to-fluoxetine protein N-terminal domain-containing protein" evidence="2">
    <location>
        <begin position="20"/>
        <end position="423"/>
    </location>
</feature>
<dbReference type="InterPro" id="IPR002656">
    <property type="entry name" value="Acyl_transf_3_dom"/>
</dbReference>
<dbReference type="SMART" id="SM00703">
    <property type="entry name" value="NRF"/>
    <property type="match status" value="1"/>
</dbReference>
<dbReference type="GO" id="GO:0016747">
    <property type="term" value="F:acyltransferase activity, transferring groups other than amino-acyl groups"/>
    <property type="evidence" value="ECO:0007669"/>
    <property type="project" value="InterPro"/>
</dbReference>
<evidence type="ECO:0000256" key="1">
    <source>
        <dbReference type="SAM" id="Phobius"/>
    </source>
</evidence>
<dbReference type="Pfam" id="PF01757">
    <property type="entry name" value="Acyl_transf_3"/>
    <property type="match status" value="1"/>
</dbReference>
<feature type="transmembrane region" description="Helical" evidence="1">
    <location>
        <begin position="199"/>
        <end position="220"/>
    </location>
</feature>